<dbReference type="Pfam" id="PF24827">
    <property type="entry name" value="AstE_AspA_cat"/>
    <property type="match status" value="1"/>
</dbReference>
<dbReference type="NCBIfam" id="TIGR03242">
    <property type="entry name" value="arg_catab_astE"/>
    <property type="match status" value="1"/>
</dbReference>
<dbReference type="GO" id="GO:0008270">
    <property type="term" value="F:zinc ion binding"/>
    <property type="evidence" value="ECO:0007669"/>
    <property type="project" value="UniProtKB-UniRule"/>
</dbReference>
<accession>A0A085U892</accession>
<evidence type="ECO:0000256" key="1">
    <source>
        <dbReference type="ARBA" id="ARBA00022503"/>
    </source>
</evidence>
<sequence length="359" mass="40311">MLDLLTLTLSGDQLANPGGENATLRWHWLGEGILELCPLQGYRQAVVLSAGIHGNETAPIEILNQLVNELLSGQRQLAVRLLILFGNPAAIRAGKRYLEHDVNRMFGGRYQQFPPCLERERAQRLEQAVADFFCTEGAQQRLHYDLHTAIRGSYHSRFGLLPYQMRPYSTELYRWCQDIELDALVMHTTAGGTFAHYSSEHWSADSCTLELGKALPFGTNDLAQFTPIISGLQALVSGESLPTRTLTTPMVLYRVVTSIIKKDANFRLHVADETLNFTRFVHGRLLAEQSGEEYRVAHPYEWILFPNPHVAQGLRAGMMLVKMEEQTLLRQTCDGVAMRRETESSDANKVARPTSLGMG</sequence>
<dbReference type="PANTHER" id="PTHR15162:SF7">
    <property type="entry name" value="SUCCINYLGLUTAMATE DESUCCINYLASE"/>
    <property type="match status" value="1"/>
</dbReference>
<evidence type="ECO:0000256" key="4">
    <source>
        <dbReference type="ARBA" id="ARBA00022833"/>
    </source>
</evidence>
<dbReference type="Pfam" id="PF04952">
    <property type="entry name" value="AstE_AspA_hybrid"/>
    <property type="match status" value="1"/>
</dbReference>
<dbReference type="CDD" id="cd03855">
    <property type="entry name" value="M14_ASTE"/>
    <property type="match status" value="1"/>
</dbReference>
<evidence type="ECO:0000313" key="10">
    <source>
        <dbReference type="EMBL" id="CEK27296.1"/>
    </source>
</evidence>
<dbReference type="PIRSF" id="PIRSF017020">
    <property type="entry name" value="AstE"/>
    <property type="match status" value="1"/>
</dbReference>
<comment type="similarity">
    <text evidence="5">Belongs to the AspA/AstE family. Succinylglutamate desuccinylase subfamily.</text>
</comment>
<comment type="cofactor">
    <cofactor evidence="5">
        <name>Zn(2+)</name>
        <dbReference type="ChEBI" id="CHEBI:29105"/>
    </cofactor>
    <text evidence="5">Binds 1 zinc ion per subunit.</text>
</comment>
<reference evidence="11 12" key="2">
    <citation type="submission" date="2018-06" db="EMBL/GenBank/DDBJ databases">
        <authorList>
            <consortium name="Pathogen Informatics"/>
            <person name="Doyle S."/>
        </authorList>
    </citation>
    <scope>NUCLEOTIDE SEQUENCE [LARGE SCALE GENOMIC DNA]</scope>
    <source>
        <strain evidence="11 12">NCTC10476</strain>
    </source>
</reference>
<dbReference type="InterPro" id="IPR007036">
    <property type="entry name" value="Aste_AspA_hybrid_dom"/>
</dbReference>
<dbReference type="HAMAP" id="MF_00767">
    <property type="entry name" value="Arg_catab_AstE"/>
    <property type="match status" value="1"/>
</dbReference>
<evidence type="ECO:0000256" key="6">
    <source>
        <dbReference type="NCBIfam" id="TIGR03242"/>
    </source>
</evidence>
<feature type="region of interest" description="Disordered" evidence="7">
    <location>
        <begin position="339"/>
        <end position="359"/>
    </location>
</feature>
<reference evidence="10" key="1">
    <citation type="journal article" date="2015" name="Genome Announc.">
        <title>Complete Genome Sequence of Yersinia ruckeri Strain CSF007-82, Etiologic Agent of Red Mouth Disease in Salmonid Fish.</title>
        <authorList>
            <person name="Nelson M.C."/>
            <person name="LaPatra S.E."/>
            <person name="Welch T.J."/>
            <person name="Graf J."/>
        </authorList>
    </citation>
    <scope>NUCLEOTIDE SEQUENCE</scope>
    <source>
        <strain evidence="10">CSF007-82</strain>
    </source>
</reference>
<dbReference type="SUPFAM" id="SSF53187">
    <property type="entry name" value="Zn-dependent exopeptidases"/>
    <property type="match status" value="1"/>
</dbReference>
<feature type="domain" description="Succinylglutamate desuccinylase/Aspartoacylase catalytic" evidence="9">
    <location>
        <begin position="44"/>
        <end position="232"/>
    </location>
</feature>
<evidence type="ECO:0000256" key="7">
    <source>
        <dbReference type="SAM" id="MobiDB-lite"/>
    </source>
</evidence>
<protein>
    <recommendedName>
        <fullName evidence="5 6">Succinylglutamate desuccinylase</fullName>
        <ecNumber evidence="5 6">3.5.1.96</ecNumber>
    </recommendedName>
</protein>
<name>A0A085U892_YERRU</name>
<evidence type="ECO:0000313" key="12">
    <source>
        <dbReference type="Proteomes" id="UP000255169"/>
    </source>
</evidence>
<keyword evidence="12" id="KW-1185">Reference proteome</keyword>
<dbReference type="AlphaFoldDB" id="A0A085U892"/>
<comment type="pathway">
    <text evidence="5">Amino-acid degradation; L-arginine degradation via AST pathway; L-glutamate and succinate from L-arginine: step 5/5.</text>
</comment>
<dbReference type="Proteomes" id="UP000255169">
    <property type="component" value="Unassembled WGS sequence"/>
</dbReference>
<dbReference type="NCBIfam" id="NF003706">
    <property type="entry name" value="PRK05324.1"/>
    <property type="match status" value="1"/>
</dbReference>
<keyword evidence="4 5" id="KW-0862">Zinc</keyword>
<feature type="binding site" evidence="5">
    <location>
        <position position="53"/>
    </location>
    <ligand>
        <name>Zn(2+)</name>
        <dbReference type="ChEBI" id="CHEBI:29105"/>
    </ligand>
</feature>
<proteinExistence type="inferred from homology"/>
<comment type="function">
    <text evidence="5">Transforms N(2)-succinylglutamate into succinate and glutamate.</text>
</comment>
<dbReference type="PANTHER" id="PTHR15162">
    <property type="entry name" value="ASPARTOACYLASE"/>
    <property type="match status" value="1"/>
</dbReference>
<evidence type="ECO:0000256" key="2">
    <source>
        <dbReference type="ARBA" id="ARBA00022723"/>
    </source>
</evidence>
<organism evidence="10">
    <name type="scientific">Yersinia ruckeri</name>
    <dbReference type="NCBI Taxonomy" id="29486"/>
    <lineage>
        <taxon>Bacteria</taxon>
        <taxon>Pseudomonadati</taxon>
        <taxon>Pseudomonadota</taxon>
        <taxon>Gammaproteobacteria</taxon>
        <taxon>Enterobacterales</taxon>
        <taxon>Yersiniaceae</taxon>
        <taxon>Yersinia</taxon>
    </lineage>
</organism>
<dbReference type="GO" id="GO:0019545">
    <property type="term" value="P:L-arginine catabolic process to succinate"/>
    <property type="evidence" value="ECO:0007669"/>
    <property type="project" value="UniProtKB-UniRule"/>
</dbReference>
<feature type="binding site" evidence="5">
    <location>
        <position position="56"/>
    </location>
    <ligand>
        <name>Zn(2+)</name>
        <dbReference type="ChEBI" id="CHEBI:29105"/>
    </ligand>
</feature>
<dbReference type="GO" id="GO:0019544">
    <property type="term" value="P:L-arginine catabolic process to L-glutamate"/>
    <property type="evidence" value="ECO:0007669"/>
    <property type="project" value="UniProtKB-UniRule"/>
</dbReference>
<dbReference type="EMBL" id="UHJG01000001">
    <property type="protein sequence ID" value="SUP99362.1"/>
    <property type="molecule type" value="Genomic_DNA"/>
</dbReference>
<feature type="domain" description="AstE/AspA barrel-sandwich hybrid" evidence="8">
    <location>
        <begin position="249"/>
        <end position="322"/>
    </location>
</feature>
<dbReference type="GeneID" id="66879248"/>
<keyword evidence="2 5" id="KW-0479">Metal-binding</keyword>
<dbReference type="UniPathway" id="UPA00185">
    <property type="reaction ID" value="UER00283"/>
</dbReference>
<keyword evidence="3 5" id="KW-0378">Hydrolase</keyword>
<comment type="catalytic activity">
    <reaction evidence="5">
        <text>N-succinyl-L-glutamate + H2O = L-glutamate + succinate</text>
        <dbReference type="Rhea" id="RHEA:15169"/>
        <dbReference type="ChEBI" id="CHEBI:15377"/>
        <dbReference type="ChEBI" id="CHEBI:29985"/>
        <dbReference type="ChEBI" id="CHEBI:30031"/>
        <dbReference type="ChEBI" id="CHEBI:58763"/>
        <dbReference type="EC" id="3.5.1.96"/>
    </reaction>
</comment>
<evidence type="ECO:0000256" key="5">
    <source>
        <dbReference type="HAMAP-Rule" id="MF_00767"/>
    </source>
</evidence>
<gene>
    <name evidence="5 11" type="primary">astE</name>
    <name evidence="10" type="ORF">CSF007_7700</name>
    <name evidence="11" type="ORF">NCTC10476_00592</name>
</gene>
<evidence type="ECO:0000313" key="11">
    <source>
        <dbReference type="EMBL" id="SUP99362.1"/>
    </source>
</evidence>
<evidence type="ECO:0000259" key="8">
    <source>
        <dbReference type="Pfam" id="PF04952"/>
    </source>
</evidence>
<dbReference type="EC" id="3.5.1.96" evidence="5 6"/>
<dbReference type="InterPro" id="IPR050178">
    <property type="entry name" value="AspA/AstE_fam"/>
</dbReference>
<dbReference type="EMBL" id="LN681231">
    <property type="protein sequence ID" value="CEK27296.1"/>
    <property type="molecule type" value="Genomic_DNA"/>
</dbReference>
<dbReference type="PATRIC" id="fig|29486.44.peg.1188"/>
<dbReference type="Gene3D" id="3.40.630.10">
    <property type="entry name" value="Zn peptidases"/>
    <property type="match status" value="1"/>
</dbReference>
<dbReference type="RefSeq" id="WP_004720626.1">
    <property type="nucleotide sequence ID" value="NZ_CABIHT010000069.1"/>
</dbReference>
<evidence type="ECO:0000259" key="9">
    <source>
        <dbReference type="Pfam" id="PF24827"/>
    </source>
</evidence>
<dbReference type="OrthoDB" id="5290473at2"/>
<keyword evidence="1 5" id="KW-0056">Arginine metabolism</keyword>
<feature type="active site" evidence="5">
    <location>
        <position position="210"/>
    </location>
</feature>
<dbReference type="GO" id="GO:0016788">
    <property type="term" value="F:hydrolase activity, acting on ester bonds"/>
    <property type="evidence" value="ECO:0007669"/>
    <property type="project" value="UniProtKB-UniRule"/>
</dbReference>
<dbReference type="InterPro" id="IPR016681">
    <property type="entry name" value="SuccinylGlu_desuccinylase"/>
</dbReference>
<evidence type="ECO:0000256" key="3">
    <source>
        <dbReference type="ARBA" id="ARBA00022801"/>
    </source>
</evidence>
<dbReference type="InterPro" id="IPR055438">
    <property type="entry name" value="AstE_AspA_cat"/>
</dbReference>
<dbReference type="GO" id="GO:0009017">
    <property type="term" value="F:succinylglutamate desuccinylase activity"/>
    <property type="evidence" value="ECO:0007669"/>
    <property type="project" value="UniProtKB-UniRule"/>
</dbReference>
<feature type="binding site" evidence="5">
    <location>
        <position position="147"/>
    </location>
    <ligand>
        <name>Zn(2+)</name>
        <dbReference type="ChEBI" id="CHEBI:29105"/>
    </ligand>
</feature>